<reference evidence="2 3" key="1">
    <citation type="submission" date="2019-03" db="EMBL/GenBank/DDBJ databases">
        <title>First draft genome of Liparis tanakae, snailfish: a comprehensive survey of snailfish specific genes.</title>
        <authorList>
            <person name="Kim W."/>
            <person name="Song I."/>
            <person name="Jeong J.-H."/>
            <person name="Kim D."/>
            <person name="Kim S."/>
            <person name="Ryu S."/>
            <person name="Song J.Y."/>
            <person name="Lee S.K."/>
        </authorList>
    </citation>
    <scope>NUCLEOTIDE SEQUENCE [LARGE SCALE GENOMIC DNA]</scope>
    <source>
        <tissue evidence="2">Muscle</tissue>
    </source>
</reference>
<feature type="compositionally biased region" description="Basic and acidic residues" evidence="1">
    <location>
        <begin position="142"/>
        <end position="156"/>
    </location>
</feature>
<proteinExistence type="predicted"/>
<accession>A0A4Z2GSA0</accession>
<evidence type="ECO:0000313" key="3">
    <source>
        <dbReference type="Proteomes" id="UP000314294"/>
    </source>
</evidence>
<organism evidence="2 3">
    <name type="scientific">Liparis tanakae</name>
    <name type="common">Tanaka's snailfish</name>
    <dbReference type="NCBI Taxonomy" id="230148"/>
    <lineage>
        <taxon>Eukaryota</taxon>
        <taxon>Metazoa</taxon>
        <taxon>Chordata</taxon>
        <taxon>Craniata</taxon>
        <taxon>Vertebrata</taxon>
        <taxon>Euteleostomi</taxon>
        <taxon>Actinopterygii</taxon>
        <taxon>Neopterygii</taxon>
        <taxon>Teleostei</taxon>
        <taxon>Neoteleostei</taxon>
        <taxon>Acanthomorphata</taxon>
        <taxon>Eupercaria</taxon>
        <taxon>Perciformes</taxon>
        <taxon>Cottioidei</taxon>
        <taxon>Cottales</taxon>
        <taxon>Liparidae</taxon>
        <taxon>Liparis</taxon>
    </lineage>
</organism>
<evidence type="ECO:0000313" key="2">
    <source>
        <dbReference type="EMBL" id="TNN56538.1"/>
    </source>
</evidence>
<sequence>MPSQSRSAIGLPISLSGPEGRGLLFLFQISNSGDDGYVWVVSPSSQMTGGYRVCILASSSFVLRTQTSCLQSNRSLLGTTLTTRKPKSYPVASRFDTRRQALQALQALEALEALEALDALASGGGGGQESGKVEAGALPDGAEDRRRRVGGDEAGRERVLGEADGRPQVALVGRHAAVDGRGGEEPGLGRRDEEGLRPRTPLGLFALVVLLPFGVPERAPAGDDDRGLVVAAAGVLMLRGPGGPVGGRGVLVPGVRRAAGFLRSHRHRHGDDERQQAVVSGPLGVQAPGFGGTPRPAGLLL</sequence>
<gene>
    <name evidence="2" type="ORF">EYF80_033264</name>
</gene>
<protein>
    <submittedName>
        <fullName evidence="2">Uncharacterized protein</fullName>
    </submittedName>
</protein>
<feature type="region of interest" description="Disordered" evidence="1">
    <location>
        <begin position="123"/>
        <end position="156"/>
    </location>
</feature>
<dbReference type="Proteomes" id="UP000314294">
    <property type="component" value="Unassembled WGS sequence"/>
</dbReference>
<evidence type="ECO:0000256" key="1">
    <source>
        <dbReference type="SAM" id="MobiDB-lite"/>
    </source>
</evidence>
<keyword evidence="3" id="KW-1185">Reference proteome</keyword>
<comment type="caution">
    <text evidence="2">The sequence shown here is derived from an EMBL/GenBank/DDBJ whole genome shotgun (WGS) entry which is preliminary data.</text>
</comment>
<dbReference type="AlphaFoldDB" id="A0A4Z2GSA0"/>
<dbReference type="EMBL" id="SRLO01000426">
    <property type="protein sequence ID" value="TNN56538.1"/>
    <property type="molecule type" value="Genomic_DNA"/>
</dbReference>
<name>A0A4Z2GSA0_9TELE</name>